<feature type="compositionally biased region" description="Pro residues" evidence="1">
    <location>
        <begin position="111"/>
        <end position="125"/>
    </location>
</feature>
<gene>
    <name evidence="3" type="ORF">C8N38_11156</name>
</gene>
<evidence type="ECO:0000256" key="2">
    <source>
        <dbReference type="SAM" id="Phobius"/>
    </source>
</evidence>
<dbReference type="RefSeq" id="WP_108027871.1">
    <property type="nucleotide sequence ID" value="NZ_QAYC01000011.1"/>
</dbReference>
<feature type="region of interest" description="Disordered" evidence="1">
    <location>
        <begin position="102"/>
        <end position="125"/>
    </location>
</feature>
<dbReference type="Gene3D" id="1.10.530.10">
    <property type="match status" value="1"/>
</dbReference>
<evidence type="ECO:0000313" key="4">
    <source>
        <dbReference type="Proteomes" id="UP000244037"/>
    </source>
</evidence>
<dbReference type="EMBL" id="QAYC01000011">
    <property type="protein sequence ID" value="PTW46572.1"/>
    <property type="molecule type" value="Genomic_DNA"/>
</dbReference>
<evidence type="ECO:0008006" key="5">
    <source>
        <dbReference type="Google" id="ProtNLM"/>
    </source>
</evidence>
<keyword evidence="2" id="KW-1133">Transmembrane helix</keyword>
<reference evidence="3 4" key="1">
    <citation type="submission" date="2018-04" db="EMBL/GenBank/DDBJ databases">
        <title>Genomic Encyclopedia of Archaeal and Bacterial Type Strains, Phase II (KMG-II): from individual species to whole genera.</title>
        <authorList>
            <person name="Goeker M."/>
        </authorList>
    </citation>
    <scope>NUCLEOTIDE SEQUENCE [LARGE SCALE GENOMIC DNA]</scope>
    <source>
        <strain evidence="3 4">DSM 19783</strain>
    </source>
</reference>
<evidence type="ECO:0000313" key="3">
    <source>
        <dbReference type="EMBL" id="PTW46572.1"/>
    </source>
</evidence>
<dbReference type="SUPFAM" id="SSF53955">
    <property type="entry name" value="Lysozyme-like"/>
    <property type="match status" value="1"/>
</dbReference>
<accession>A0A8E3APP6</accession>
<sequence>MNPPGFGVDPAFRAAAARARARRRRRLVRPILLGLLALGLATAGWRLARDRPETPPPAIATGDDLAMVPEAEPDPDMPTAPDPSLALRGLPRDPMVLRLSARPSAPARTLPGPPGFEPGRAGPPAPDRLTLIKVGLGPGSGPRALDPPSSREDLALYQARRSRALARRSSTAPGDLALSLQPEAARRPFFADSLLRLGPGADLATALTGAGLGAEAARAAAGALPTLADPPRLAALRLRPGSGTEAEPELLQLSLYGADGYLTTLARLGAGRYARAADPWADRDLASEGRTAPEAPPRLLDAVYSAALGAGLGPDLTGEMIVLLAQRMDLGRPAAPDDRLRVLYATRPGPGGAARLFYVGLGGHSGCYVLPMPAGGHACAGAGSLAGSLAGSMAGATAGIDDAAAVETLVARIVHVESGGRADARNPLSSALGLGQFISSTWLRMMREHHPELTARMDRAALLALRTDPVLSVEMVYALARENAAYLAARGHGLTPGRLYLAHFLGAEGANRALSADPAAGVAEIMGPAVVSANPFLTGKTIGELLAWADRKMTGTAAPAVISPEIRRYRETVDAILATG</sequence>
<dbReference type="AlphaFoldDB" id="A0A8E3APP6"/>
<keyword evidence="2" id="KW-0812">Transmembrane</keyword>
<name>A0A8E3APP6_9RHOB</name>
<evidence type="ECO:0000256" key="1">
    <source>
        <dbReference type="SAM" id="MobiDB-lite"/>
    </source>
</evidence>
<organism evidence="3 4">
    <name type="scientific">Rhodovulum kholense</name>
    <dbReference type="NCBI Taxonomy" id="453584"/>
    <lineage>
        <taxon>Bacteria</taxon>
        <taxon>Pseudomonadati</taxon>
        <taxon>Pseudomonadota</taxon>
        <taxon>Alphaproteobacteria</taxon>
        <taxon>Rhodobacterales</taxon>
        <taxon>Paracoccaceae</taxon>
        <taxon>Rhodovulum</taxon>
    </lineage>
</organism>
<dbReference type="Proteomes" id="UP000244037">
    <property type="component" value="Unassembled WGS sequence"/>
</dbReference>
<proteinExistence type="predicted"/>
<dbReference type="InterPro" id="IPR023346">
    <property type="entry name" value="Lysozyme-like_dom_sf"/>
</dbReference>
<dbReference type="OrthoDB" id="9805070at2"/>
<keyword evidence="2" id="KW-0472">Membrane</keyword>
<comment type="caution">
    <text evidence="3">The sequence shown here is derived from an EMBL/GenBank/DDBJ whole genome shotgun (WGS) entry which is preliminary data.</text>
</comment>
<feature type="transmembrane region" description="Helical" evidence="2">
    <location>
        <begin position="27"/>
        <end position="48"/>
    </location>
</feature>
<protein>
    <recommendedName>
        <fullName evidence="5">Transglycosylase-like protein with SLT domain</fullName>
    </recommendedName>
</protein>
<keyword evidence="4" id="KW-1185">Reference proteome</keyword>